<keyword evidence="1" id="KW-0175">Coiled coil</keyword>
<sequence>MQFFEPISVKGCTDVNTEIRKIADIYALTEDMISFDILQVSTLYRGEKKKDFSLLPDEECIKILGDDAEYNKNDFELKQAYDIMLRGLKDDDLAPFLALKMDKECYELSLELKKGLEVRNDEAFFNELYAQITRLKACQNIIIRLFGEDTKQEIEALKELFAHLNIQGKIESSQHIVIAKASGFIPEMQAKFKFILQEDWNGSHALKVDFASYAAKSGDLVGLELKAQAGKSGRNLKGEYIHVKKQESAPEEIKIRFKDSEFRKEDKADSVEYYALQDGYVAMSESELRTIVDFNFPEVSLRKNGSLLGGDKKGFIVEVTCADPNQDAIGASVTLEAAEVKIYGSVAENAQVIANKAEINGQTHQSASVRANEINIDIHKGTAIGSKIRINRLELGDVDGEEVFVEQANGGSIKARQININALHSHTKIALSELLHIKSMSGGENRFLISSRASLKAQEEVQLVNAQVEQNLQKMNKLLSALNKDLARVRKTKPVVEKIKIIMEENKKNNKPNERNITDSVAQYVILLRRTKYLKEALVALQEQTKGLSNHLEVLDRQTQDAKITADTAWQQDNEVIYERFFPEGRDIMLLSDGEEVDIAIDKEELKLIKQERE</sequence>
<dbReference type="Proteomes" id="UP000029733">
    <property type="component" value="Unassembled WGS sequence"/>
</dbReference>
<name>A0A4U8T9A5_9HELI</name>
<dbReference type="EMBL" id="JRPR02000005">
    <property type="protein sequence ID" value="TLD96223.1"/>
    <property type="molecule type" value="Genomic_DNA"/>
</dbReference>
<reference evidence="2 3" key="1">
    <citation type="journal article" date="2014" name="Genome Announc.">
        <title>Draft genome sequences of eight enterohepatic helicobacter species isolated from both laboratory and wild rodents.</title>
        <authorList>
            <person name="Sheh A."/>
            <person name="Shen Z."/>
            <person name="Fox J.G."/>
        </authorList>
    </citation>
    <scope>NUCLEOTIDE SEQUENCE [LARGE SCALE GENOMIC DNA]</scope>
    <source>
        <strain evidence="2 3">MIT 09-6949</strain>
    </source>
</reference>
<comment type="caution">
    <text evidence="2">The sequence shown here is derived from an EMBL/GenBank/DDBJ whole genome shotgun (WGS) entry which is preliminary data.</text>
</comment>
<accession>A0A4U8T9A5</accession>
<protein>
    <recommendedName>
        <fullName evidence="4">DUF342 domain-containing protein</fullName>
    </recommendedName>
</protein>
<dbReference type="RefSeq" id="WP_034355828.1">
    <property type="nucleotide sequence ID" value="NZ_JRPR02000005.1"/>
</dbReference>
<evidence type="ECO:0000313" key="3">
    <source>
        <dbReference type="Proteomes" id="UP000029733"/>
    </source>
</evidence>
<dbReference type="AlphaFoldDB" id="A0A4U8T9A5"/>
<gene>
    <name evidence="2" type="ORF">LS71_007060</name>
</gene>
<proteinExistence type="predicted"/>
<dbReference type="STRING" id="1677920.LS71_07200"/>
<evidence type="ECO:0000256" key="1">
    <source>
        <dbReference type="SAM" id="Coils"/>
    </source>
</evidence>
<organism evidence="2 3">
    <name type="scientific">Helicobacter jaachi</name>
    <dbReference type="NCBI Taxonomy" id="1677920"/>
    <lineage>
        <taxon>Bacteria</taxon>
        <taxon>Pseudomonadati</taxon>
        <taxon>Campylobacterota</taxon>
        <taxon>Epsilonproteobacteria</taxon>
        <taxon>Campylobacterales</taxon>
        <taxon>Helicobacteraceae</taxon>
        <taxon>Helicobacter</taxon>
    </lineage>
</organism>
<evidence type="ECO:0008006" key="4">
    <source>
        <dbReference type="Google" id="ProtNLM"/>
    </source>
</evidence>
<keyword evidence="3" id="KW-1185">Reference proteome</keyword>
<dbReference type="OrthoDB" id="5353360at2"/>
<feature type="coiled-coil region" evidence="1">
    <location>
        <begin position="458"/>
        <end position="492"/>
    </location>
</feature>
<evidence type="ECO:0000313" key="2">
    <source>
        <dbReference type="EMBL" id="TLD96223.1"/>
    </source>
</evidence>